<sequence>MDHGWIVLVLRPKDPVCAMYYEWSSLQSTLQTEDSTPSVLNKFSSAAGKDVATAVVKHLAQNLGINTTHCDKSSLQTDKDVQWCMEVICFGLGLALSEHDTIKDCVNIYCEWLMALRTPKFCVPTPVCDEPNLYARKMIQHLYNLFKPRQDAADNISKQAVLCHRVLRILQLVALESSVITWETWETLLLFLLAVNNTLLSPPTLKDDIGDHMCERVLSVLFEIWLLACARSFPTPPLWKTFRDVCVLWRHRPALVDQWNRVNLALTSRLLKFVYGHNFPALKIPEEDAHLVPVEMSNDCVAQTWFRFLHTLHNPVDLYRSPIISQTPKFLHYAITSSFVTDPSQHPCLTVLPLVFVRAMRGIAMLTDAFLGICQTCDNPKSAANSNKLSTSQSSVTPPQQRRIAKSFSVSAASGATKGHQKSSLIGKSSQSQTIPPLSTLSSAYSSSLGCIAEPRVPLAPSRPKCNSILHLFGSWLFEAALIGSTLDNASQFDQNSKQSDSRRGSGSNSSEIRLDTSLQNNPDDYEAGRAEAIGALCRIFCAKKTGEEILPVYLARFYLALEHGLRVDQIATGQVLCSILFNSGDLLRLDLDGVQILVPHFLTALEMVLPDRELDLKIFSYISQAELRRAAINVLLSLVPLPLHFRSLPIKDITGKSGVVTFQSLRSRIVNLLFNALQCEVDSTNTQMLLAGLLVCVQDAAAIEEVEQFALQHDSGDTAVNLQCSAGSPCESFSSWSASASEFSGAAAAAAADELSSFEADFSPSYDSAHALFVRATYLVCHRLISSWKTDLNVSLAALELLSGFCKIKIHEQEAMECKRAVKWICDYIVSQCNRPPPAHSKDLHSTIVAAFQCVSSWLVEHPYLLQDKECLGTVLEVIELGISGSKSQAKHTDTPSMKGDKMCKPVSLRVRDAAEAALNYVLDQAGAFPTACGPETLSSLLDEDTLLPHCDSKQEALSRFCYCVVENSFILALLEQPLGNDQDPQPTVIVLNRGPFGRHAWAMQLRHLPRHKSGTKCYAVNPGRPLPINDMGIVHNIRQRHFPESVDRINFCKAEKSIPSLDSLLNDQQIASEHEKLSQLLDSQIAFEEKMKIQRKNDIYKTEYPNPETECRAPELCHEFQTARLFLSHFGFLSLESLRESIISSHPSLIRLDSAQNNFVNDIEILDKMSGRTYDTVFVFYVKSGQKTPQEIMANVMQRDNVSTSFMEFLLTLGWPVDVAKHPGWTGHVSTSWKVSPSCEISDSEEENHGGGRYCGHKQVLYWSDFSSEMAFVVPTAKRKENSQLNLEVGFDRSALERHSVPPVVDTIPAYLDTTKPRTLSLDLDKVAFKEQESPADARNKKFGRGNSSSSGCDTKVILVWLESFEDHANFPLIELLPETMIGNETAPNRVQEKDMFVVFIHALQNGLFRIHVQRQGNRVWAAIPLLDGMVVSRRVLGPLVRQTALNVCRRRRLENDCYQPPHMRRKFKLQEIANKYGRQMTEAEFYTSLFKNDDY</sequence>
<evidence type="ECO:0000313" key="4">
    <source>
        <dbReference type="EnsemblMetazoa" id="SMAR013025-PA"/>
    </source>
</evidence>
<dbReference type="STRING" id="126957.T1JGQ1"/>
<dbReference type="Proteomes" id="UP000014500">
    <property type="component" value="Unassembled WGS sequence"/>
</dbReference>
<dbReference type="InterPro" id="IPR000331">
    <property type="entry name" value="Rap/Ran_GAP_dom"/>
</dbReference>
<dbReference type="PROSITE" id="PS50085">
    <property type="entry name" value="RAPGAP"/>
    <property type="match status" value="1"/>
</dbReference>
<keyword evidence="5" id="KW-1185">Reference proteome</keyword>
<name>T1JGQ1_STRMM</name>
<organism evidence="4 5">
    <name type="scientific">Strigamia maritima</name>
    <name type="common">European centipede</name>
    <name type="synonym">Geophilus maritimus</name>
    <dbReference type="NCBI Taxonomy" id="126957"/>
    <lineage>
        <taxon>Eukaryota</taxon>
        <taxon>Metazoa</taxon>
        <taxon>Ecdysozoa</taxon>
        <taxon>Arthropoda</taxon>
        <taxon>Myriapoda</taxon>
        <taxon>Chilopoda</taxon>
        <taxon>Pleurostigmophora</taxon>
        <taxon>Geophilomorpha</taxon>
        <taxon>Linotaeniidae</taxon>
        <taxon>Strigamia</taxon>
    </lineage>
</organism>
<dbReference type="EnsemblMetazoa" id="SMAR013025-RA">
    <property type="protein sequence ID" value="SMAR013025-PA"/>
    <property type="gene ID" value="SMAR013025"/>
</dbReference>
<protein>
    <recommendedName>
        <fullName evidence="3">Rap-GAP domain-containing protein</fullName>
    </recommendedName>
</protein>
<dbReference type="eggNOG" id="KOG3652">
    <property type="taxonomic scope" value="Eukaryota"/>
</dbReference>
<dbReference type="GO" id="GO:0051056">
    <property type="term" value="P:regulation of small GTPase mediated signal transduction"/>
    <property type="evidence" value="ECO:0007669"/>
    <property type="project" value="InterPro"/>
</dbReference>
<dbReference type="InterPro" id="IPR046859">
    <property type="entry name" value="RGPA/RALGAPB_N"/>
</dbReference>
<reference evidence="5" key="1">
    <citation type="submission" date="2011-05" db="EMBL/GenBank/DDBJ databases">
        <authorList>
            <person name="Richards S.R."/>
            <person name="Qu J."/>
            <person name="Jiang H."/>
            <person name="Jhangiani S.N."/>
            <person name="Agravi P."/>
            <person name="Goodspeed R."/>
            <person name="Gross S."/>
            <person name="Mandapat C."/>
            <person name="Jackson L."/>
            <person name="Mathew T."/>
            <person name="Pu L."/>
            <person name="Thornton R."/>
            <person name="Saada N."/>
            <person name="Wilczek-Boney K.B."/>
            <person name="Lee S."/>
            <person name="Kovar C."/>
            <person name="Wu Y."/>
            <person name="Scherer S.E."/>
            <person name="Worley K.C."/>
            <person name="Muzny D.M."/>
            <person name="Gibbs R."/>
        </authorList>
    </citation>
    <scope>NUCLEOTIDE SEQUENCE</scope>
    <source>
        <strain evidence="5">Brora</strain>
    </source>
</reference>
<evidence type="ECO:0000313" key="5">
    <source>
        <dbReference type="Proteomes" id="UP000014500"/>
    </source>
</evidence>
<dbReference type="SUPFAM" id="SSF111347">
    <property type="entry name" value="Rap/Ran-GAP"/>
    <property type="match status" value="1"/>
</dbReference>
<evidence type="ECO:0000256" key="1">
    <source>
        <dbReference type="ARBA" id="ARBA00022468"/>
    </source>
</evidence>
<dbReference type="Gene3D" id="3.40.50.11210">
    <property type="entry name" value="Rap/Ran-GAP"/>
    <property type="match status" value="1"/>
</dbReference>
<dbReference type="PhylomeDB" id="T1JGQ1"/>
<dbReference type="Pfam" id="PF20412">
    <property type="entry name" value="RALGAPB_N"/>
    <property type="match status" value="1"/>
</dbReference>
<proteinExistence type="predicted"/>
<reference evidence="4" key="2">
    <citation type="submission" date="2015-02" db="UniProtKB">
        <authorList>
            <consortium name="EnsemblMetazoa"/>
        </authorList>
    </citation>
    <scope>IDENTIFICATION</scope>
</reference>
<dbReference type="EMBL" id="JH432211">
    <property type="status" value="NOT_ANNOTATED_CDS"/>
    <property type="molecule type" value="Genomic_DNA"/>
</dbReference>
<dbReference type="InterPro" id="IPR039930">
    <property type="entry name" value="RALGAPB"/>
</dbReference>
<accession>T1JGQ1</accession>
<feature type="region of interest" description="Disordered" evidence="2">
    <location>
        <begin position="408"/>
        <end position="435"/>
    </location>
</feature>
<evidence type="ECO:0000256" key="2">
    <source>
        <dbReference type="SAM" id="MobiDB-lite"/>
    </source>
</evidence>
<dbReference type="PANTHER" id="PTHR21344">
    <property type="entry name" value="RAL GTPASE-ACTIVATING PROTEIN SUBUNIT BETA"/>
    <property type="match status" value="1"/>
</dbReference>
<dbReference type="PANTHER" id="PTHR21344:SF1">
    <property type="entry name" value="RAL GTPASE-ACTIVATING PROTEIN SUBUNIT BETA"/>
    <property type="match status" value="1"/>
</dbReference>
<dbReference type="HOGENOM" id="CLU_005005_1_0_1"/>
<feature type="domain" description="Rap-GAP" evidence="3">
    <location>
        <begin position="1165"/>
        <end position="1492"/>
    </location>
</feature>
<dbReference type="GO" id="GO:0005096">
    <property type="term" value="F:GTPase activator activity"/>
    <property type="evidence" value="ECO:0007669"/>
    <property type="project" value="UniProtKB-KW"/>
</dbReference>
<keyword evidence="1" id="KW-0343">GTPase activation</keyword>
<evidence type="ECO:0000259" key="3">
    <source>
        <dbReference type="PROSITE" id="PS50085"/>
    </source>
</evidence>
<dbReference type="OMA" id="CWEECCV"/>
<feature type="region of interest" description="Disordered" evidence="2">
    <location>
        <begin position="493"/>
        <end position="523"/>
    </location>
</feature>
<dbReference type="InterPro" id="IPR035974">
    <property type="entry name" value="Rap/Ran-GAP_sf"/>
</dbReference>
<feature type="compositionally biased region" description="Polar residues" evidence="2">
    <location>
        <begin position="422"/>
        <end position="435"/>
    </location>
</feature>